<comment type="catalytic activity">
    <reaction evidence="1">
        <text>ATP + protein L-histidine = ADP + protein N-phospho-L-histidine.</text>
        <dbReference type="EC" id="2.7.13.3"/>
    </reaction>
</comment>
<dbReference type="SMART" id="SM00387">
    <property type="entry name" value="HATPase_c"/>
    <property type="match status" value="1"/>
</dbReference>
<dbReference type="Pfam" id="PF02518">
    <property type="entry name" value="HATPase_c"/>
    <property type="match status" value="1"/>
</dbReference>
<keyword evidence="10" id="KW-0812">Transmembrane</keyword>
<dbReference type="EMBL" id="JBHUCX010000092">
    <property type="protein sequence ID" value="MFD1677500.1"/>
    <property type="molecule type" value="Genomic_DNA"/>
</dbReference>
<keyword evidence="10" id="KW-1133">Transmembrane helix</keyword>
<evidence type="ECO:0000256" key="4">
    <source>
        <dbReference type="ARBA" id="ARBA00022679"/>
    </source>
</evidence>
<dbReference type="Gene3D" id="1.20.5.1930">
    <property type="match status" value="1"/>
</dbReference>
<dbReference type="InterPro" id="IPR003594">
    <property type="entry name" value="HATPase_dom"/>
</dbReference>
<organism evidence="12 13">
    <name type="scientific">Alicyclobacillus fodiniaquatilis</name>
    <dbReference type="NCBI Taxonomy" id="1661150"/>
    <lineage>
        <taxon>Bacteria</taxon>
        <taxon>Bacillati</taxon>
        <taxon>Bacillota</taxon>
        <taxon>Bacilli</taxon>
        <taxon>Bacillales</taxon>
        <taxon>Alicyclobacillaceae</taxon>
        <taxon>Alicyclobacillus</taxon>
    </lineage>
</organism>
<feature type="coiled-coil region" evidence="9">
    <location>
        <begin position="171"/>
        <end position="201"/>
    </location>
</feature>
<feature type="transmembrane region" description="Helical" evidence="10">
    <location>
        <begin position="68"/>
        <end position="88"/>
    </location>
</feature>
<evidence type="ECO:0000313" key="13">
    <source>
        <dbReference type="Proteomes" id="UP001597079"/>
    </source>
</evidence>
<keyword evidence="3" id="KW-0597">Phosphoprotein</keyword>
<dbReference type="GO" id="GO:0016301">
    <property type="term" value="F:kinase activity"/>
    <property type="evidence" value="ECO:0007669"/>
    <property type="project" value="UniProtKB-KW"/>
</dbReference>
<dbReference type="InterPro" id="IPR036890">
    <property type="entry name" value="HATPase_C_sf"/>
</dbReference>
<dbReference type="SUPFAM" id="SSF158745">
    <property type="entry name" value="LanC-like"/>
    <property type="match status" value="1"/>
</dbReference>
<dbReference type="Pfam" id="PF07730">
    <property type="entry name" value="HisKA_3"/>
    <property type="match status" value="1"/>
</dbReference>
<dbReference type="PANTHER" id="PTHR24421">
    <property type="entry name" value="NITRATE/NITRITE SENSOR PROTEIN NARX-RELATED"/>
    <property type="match status" value="1"/>
</dbReference>
<dbReference type="Proteomes" id="UP001597079">
    <property type="component" value="Unassembled WGS sequence"/>
</dbReference>
<name>A0ABW4JQS1_9BACL</name>
<keyword evidence="9" id="KW-0175">Coiled coil</keyword>
<reference evidence="13" key="1">
    <citation type="journal article" date="2019" name="Int. J. Syst. Evol. Microbiol.">
        <title>The Global Catalogue of Microorganisms (GCM) 10K type strain sequencing project: providing services to taxonomists for standard genome sequencing and annotation.</title>
        <authorList>
            <consortium name="The Broad Institute Genomics Platform"/>
            <consortium name="The Broad Institute Genome Sequencing Center for Infectious Disease"/>
            <person name="Wu L."/>
            <person name="Ma J."/>
        </authorList>
    </citation>
    <scope>NUCLEOTIDE SEQUENCE [LARGE SCALE GENOMIC DNA]</scope>
    <source>
        <strain evidence="13">CGMCC 1.12286</strain>
    </source>
</reference>
<evidence type="ECO:0000256" key="6">
    <source>
        <dbReference type="ARBA" id="ARBA00022777"/>
    </source>
</evidence>
<dbReference type="CDD" id="cd16917">
    <property type="entry name" value="HATPase_UhpB-NarQ-NarX-like"/>
    <property type="match status" value="1"/>
</dbReference>
<dbReference type="InterPro" id="IPR050482">
    <property type="entry name" value="Sensor_HK_TwoCompSys"/>
</dbReference>
<keyword evidence="13" id="KW-1185">Reference proteome</keyword>
<proteinExistence type="predicted"/>
<evidence type="ECO:0000256" key="3">
    <source>
        <dbReference type="ARBA" id="ARBA00022553"/>
    </source>
</evidence>
<evidence type="ECO:0000313" key="12">
    <source>
        <dbReference type="EMBL" id="MFD1677500.1"/>
    </source>
</evidence>
<feature type="transmembrane region" description="Helical" evidence="10">
    <location>
        <begin position="23"/>
        <end position="56"/>
    </location>
</feature>
<keyword evidence="4" id="KW-0808">Transferase</keyword>
<feature type="domain" description="Histidine kinase/HSP90-like ATPase" evidence="11">
    <location>
        <begin position="313"/>
        <end position="405"/>
    </location>
</feature>
<keyword evidence="10" id="KW-0472">Membrane</keyword>
<accession>A0ABW4JQS1</accession>
<dbReference type="Gene3D" id="3.30.565.10">
    <property type="entry name" value="Histidine kinase-like ATPase, C-terminal domain"/>
    <property type="match status" value="1"/>
</dbReference>
<evidence type="ECO:0000256" key="7">
    <source>
        <dbReference type="ARBA" id="ARBA00022840"/>
    </source>
</evidence>
<evidence type="ECO:0000256" key="1">
    <source>
        <dbReference type="ARBA" id="ARBA00000085"/>
    </source>
</evidence>
<dbReference type="SUPFAM" id="SSF55874">
    <property type="entry name" value="ATPase domain of HSP90 chaperone/DNA topoisomerase II/histidine kinase"/>
    <property type="match status" value="1"/>
</dbReference>
<comment type="caution">
    <text evidence="12">The sequence shown here is derived from an EMBL/GenBank/DDBJ whole genome shotgun (WGS) entry which is preliminary data.</text>
</comment>
<gene>
    <name evidence="12" type="ORF">ACFSB2_22830</name>
</gene>
<keyword evidence="7" id="KW-0067">ATP-binding</keyword>
<keyword evidence="8" id="KW-0902">Two-component regulatory system</keyword>
<feature type="transmembrane region" description="Helical" evidence="10">
    <location>
        <begin position="97"/>
        <end position="123"/>
    </location>
</feature>
<dbReference type="InterPro" id="IPR011712">
    <property type="entry name" value="Sig_transdc_His_kin_sub3_dim/P"/>
</dbReference>
<evidence type="ECO:0000256" key="8">
    <source>
        <dbReference type="ARBA" id="ARBA00023012"/>
    </source>
</evidence>
<evidence type="ECO:0000259" key="11">
    <source>
        <dbReference type="SMART" id="SM00387"/>
    </source>
</evidence>
<evidence type="ECO:0000256" key="5">
    <source>
        <dbReference type="ARBA" id="ARBA00022741"/>
    </source>
</evidence>
<dbReference type="RefSeq" id="WP_377945390.1">
    <property type="nucleotide sequence ID" value="NZ_JBHUCX010000092.1"/>
</dbReference>
<keyword evidence="6 12" id="KW-0418">Kinase</keyword>
<evidence type="ECO:0000256" key="9">
    <source>
        <dbReference type="SAM" id="Coils"/>
    </source>
</evidence>
<dbReference type="PANTHER" id="PTHR24421:SF10">
    <property type="entry name" value="NITRATE_NITRITE SENSOR PROTEIN NARQ"/>
    <property type="match status" value="1"/>
</dbReference>
<keyword evidence="5" id="KW-0547">Nucleotide-binding</keyword>
<feature type="transmembrane region" description="Helical" evidence="10">
    <location>
        <begin position="135"/>
        <end position="157"/>
    </location>
</feature>
<protein>
    <recommendedName>
        <fullName evidence="2">histidine kinase</fullName>
        <ecNumber evidence="2">2.7.13.3</ecNumber>
    </recommendedName>
</protein>
<evidence type="ECO:0000256" key="2">
    <source>
        <dbReference type="ARBA" id="ARBA00012438"/>
    </source>
</evidence>
<dbReference type="EC" id="2.7.13.3" evidence="2"/>
<evidence type="ECO:0000256" key="10">
    <source>
        <dbReference type="SAM" id="Phobius"/>
    </source>
</evidence>
<sequence length="413" mass="45859">MNKNINRWFDVIADKISRRSASIIYSLLLILSAIFAIPSTSFGYTAANVVLCVVYLRLIWMPVPTKNTWNVIAVLVVCALTATDWIWFHGETLAPSLFYFLIGYIALQTSNSVSVVLAALVLISETTLWLYCSHVNSTAVPFFIGADAGIYAGLFGLRMRREARALTQRHLAELTEIHGRLQKAHEELQQAHAELQDSSVRSLQYAVQYERTRIARDIHDSIGHGLTSMIVQLQALPHIMKSDASEVPNVLQNVLDVARRNLKDVRTSVHNMAADDAGLGIVALRALINQVNTETHLNVLMEVAQPISQWSQSAADVLYRSLQEALTNIIRHADATRVWVNIRETDEQIIITVRDDGKFDASAPPVPGFGLSGMKARCERIGGTLVMRPVKPHGLELTVRIPLDDQAVKGEKP</sequence>